<sequence length="128" mass="15171">MNRRGRGVTLPFLAESYVFNSFFLREGGRNLNHLFRCINTDALLYIRRKCQRRMAGARSYIQHSMLCPAFRCFNHQPQIFPLGKYLFIPIHLGVFRKRCFICNLNQLLLFVNDDMDYVSNFCYDSSKI</sequence>
<dbReference type="EMBL" id="D50453">
    <property type="protein sequence ID" value="BAA08950.1"/>
    <property type="molecule type" value="Genomic_DNA"/>
</dbReference>
<organism evidence="1">
    <name type="scientific">Bacillus subtilis</name>
    <dbReference type="NCBI Taxonomy" id="1423"/>
    <lineage>
        <taxon>Bacteria</taxon>
        <taxon>Bacillati</taxon>
        <taxon>Bacillota</taxon>
        <taxon>Bacilli</taxon>
        <taxon>Bacillales</taxon>
        <taxon>Bacillaceae</taxon>
        <taxon>Bacillus</taxon>
    </lineage>
</organism>
<dbReference type="AlphaFoldDB" id="P94386"/>
<reference evidence="1" key="1">
    <citation type="journal article" date="1996" name="Microbiology (Mosc.)">
        <title>The 25 degree-36 degree region of the Bacillus subtilis chromosome: determination of the sequence of a 146kb segment and identification of 113 genes.</title>
        <authorList>
            <person name="Yamane K."/>
            <person name="Kumano M."/>
            <person name="Kurita K."/>
        </authorList>
    </citation>
    <scope>NUCLEOTIDE SEQUENCE</scope>
    <source>
        <strain evidence="1">168 trpC2</strain>
    </source>
</reference>
<name>P94386_BACIU</name>
<evidence type="ECO:0000313" key="1">
    <source>
        <dbReference type="EMBL" id="BAA08950.1"/>
    </source>
</evidence>
<accession>P94386</accession>
<proteinExistence type="predicted"/>
<gene>
    <name evidence="1" type="primary">ycgJ</name>
</gene>
<protein>
    <submittedName>
        <fullName evidence="1">YcgJ protein</fullName>
    </submittedName>
</protein>